<keyword evidence="2" id="KW-1185">Reference proteome</keyword>
<reference evidence="1 2" key="1">
    <citation type="journal article" date="2018" name="J. Allergy Clin. Immunol.">
        <title>High-quality assembly of Dermatophagoides pteronyssinus genome and transcriptome reveals a wide range of novel allergens.</title>
        <authorList>
            <person name="Liu X.Y."/>
            <person name="Yang K.Y."/>
            <person name="Wang M.Q."/>
            <person name="Kwok J.S."/>
            <person name="Zeng X."/>
            <person name="Yang Z."/>
            <person name="Xiao X.J."/>
            <person name="Lau C.P."/>
            <person name="Li Y."/>
            <person name="Huang Z.M."/>
            <person name="Ba J.G."/>
            <person name="Yim A.K."/>
            <person name="Ouyang C.Y."/>
            <person name="Ngai S.M."/>
            <person name="Chan T.F."/>
            <person name="Leung E.L."/>
            <person name="Liu L."/>
            <person name="Liu Z.G."/>
            <person name="Tsui S.K."/>
        </authorList>
    </citation>
    <scope>NUCLEOTIDE SEQUENCE [LARGE SCALE GENOMIC DNA]</scope>
    <source>
        <strain evidence="1">Derp</strain>
    </source>
</reference>
<gene>
    <name evidence="1" type="ORF">DERP_005890</name>
</gene>
<reference evidence="1 2" key="2">
    <citation type="journal article" date="2022" name="Mol. Biol. Evol.">
        <title>Comparative Genomics Reveals Insights into the Divergent Evolution of Astigmatic Mites and Household Pest Adaptations.</title>
        <authorList>
            <person name="Xiong Q."/>
            <person name="Wan A.T."/>
            <person name="Liu X."/>
            <person name="Fung C.S."/>
            <person name="Xiao X."/>
            <person name="Malainual N."/>
            <person name="Hou J."/>
            <person name="Wang L."/>
            <person name="Wang M."/>
            <person name="Yang K.Y."/>
            <person name="Cui Y."/>
            <person name="Leung E.L."/>
            <person name="Nong W."/>
            <person name="Shin S.K."/>
            <person name="Au S.W."/>
            <person name="Jeong K.Y."/>
            <person name="Chew F.T."/>
            <person name="Hui J.H."/>
            <person name="Leung T.F."/>
            <person name="Tungtrongchitr A."/>
            <person name="Zhong N."/>
            <person name="Liu Z."/>
            <person name="Tsui S.K."/>
        </authorList>
    </citation>
    <scope>NUCLEOTIDE SEQUENCE [LARGE SCALE GENOMIC DNA]</scope>
    <source>
        <strain evidence="1">Derp</strain>
    </source>
</reference>
<accession>A0ABQ8J9U0</accession>
<protein>
    <submittedName>
        <fullName evidence="1">Uncharacterized protein</fullName>
    </submittedName>
</protein>
<organism evidence="1 2">
    <name type="scientific">Dermatophagoides pteronyssinus</name>
    <name type="common">European house dust mite</name>
    <dbReference type="NCBI Taxonomy" id="6956"/>
    <lineage>
        <taxon>Eukaryota</taxon>
        <taxon>Metazoa</taxon>
        <taxon>Ecdysozoa</taxon>
        <taxon>Arthropoda</taxon>
        <taxon>Chelicerata</taxon>
        <taxon>Arachnida</taxon>
        <taxon>Acari</taxon>
        <taxon>Acariformes</taxon>
        <taxon>Sarcoptiformes</taxon>
        <taxon>Astigmata</taxon>
        <taxon>Psoroptidia</taxon>
        <taxon>Analgoidea</taxon>
        <taxon>Pyroglyphidae</taxon>
        <taxon>Dermatophagoidinae</taxon>
        <taxon>Dermatophagoides</taxon>
    </lineage>
</organism>
<sequence length="81" mass="9501">MNSFTVDFNNKKTKYKSSSLKKKKISENKNKDKGSIFISISHQHDDNIICTNYHLEPEQRNKNDRRGAIANTLIHNEEEKH</sequence>
<proteinExistence type="predicted"/>
<evidence type="ECO:0000313" key="1">
    <source>
        <dbReference type="EMBL" id="KAH9419378.1"/>
    </source>
</evidence>
<evidence type="ECO:0000313" key="2">
    <source>
        <dbReference type="Proteomes" id="UP000887458"/>
    </source>
</evidence>
<comment type="caution">
    <text evidence="1">The sequence shown here is derived from an EMBL/GenBank/DDBJ whole genome shotgun (WGS) entry which is preliminary data.</text>
</comment>
<dbReference type="EMBL" id="NJHN03000060">
    <property type="protein sequence ID" value="KAH9419378.1"/>
    <property type="molecule type" value="Genomic_DNA"/>
</dbReference>
<name>A0ABQ8J9U0_DERPT</name>
<dbReference type="Proteomes" id="UP000887458">
    <property type="component" value="Unassembled WGS sequence"/>
</dbReference>